<dbReference type="SUPFAM" id="SSF57667">
    <property type="entry name" value="beta-beta-alpha zinc fingers"/>
    <property type="match status" value="2"/>
</dbReference>
<dbReference type="Proteomes" id="UP000242287">
    <property type="component" value="Unassembled WGS sequence"/>
</dbReference>
<dbReference type="STRING" id="703135.A0A2A9N9U3"/>
<dbReference type="AlphaFoldDB" id="A0A2A9N9U3"/>
<dbReference type="EMBL" id="KZ302240">
    <property type="protein sequence ID" value="PFH46074.1"/>
    <property type="molecule type" value="Genomic_DNA"/>
</dbReference>
<dbReference type="Gene3D" id="3.30.160.60">
    <property type="entry name" value="Classic Zinc Finger"/>
    <property type="match status" value="2"/>
</dbReference>
<evidence type="ECO:0000259" key="10">
    <source>
        <dbReference type="PROSITE" id="PS50157"/>
    </source>
</evidence>
<evidence type="ECO:0000256" key="1">
    <source>
        <dbReference type="ARBA" id="ARBA00004123"/>
    </source>
</evidence>
<dbReference type="PANTHER" id="PTHR46179">
    <property type="entry name" value="ZINC FINGER PROTEIN"/>
    <property type="match status" value="1"/>
</dbReference>
<keyword evidence="4" id="KW-0862">Zinc</keyword>
<evidence type="ECO:0000256" key="6">
    <source>
        <dbReference type="ARBA" id="ARBA00023163"/>
    </source>
</evidence>
<evidence type="ECO:0000256" key="5">
    <source>
        <dbReference type="ARBA" id="ARBA00023015"/>
    </source>
</evidence>
<evidence type="ECO:0000256" key="3">
    <source>
        <dbReference type="ARBA" id="ARBA00022771"/>
    </source>
</evidence>
<accession>A0A2A9N9U3</accession>
<organism evidence="11 12">
    <name type="scientific">Amanita thiersii Skay4041</name>
    <dbReference type="NCBI Taxonomy" id="703135"/>
    <lineage>
        <taxon>Eukaryota</taxon>
        <taxon>Fungi</taxon>
        <taxon>Dikarya</taxon>
        <taxon>Basidiomycota</taxon>
        <taxon>Agaricomycotina</taxon>
        <taxon>Agaricomycetes</taxon>
        <taxon>Agaricomycetidae</taxon>
        <taxon>Agaricales</taxon>
        <taxon>Pluteineae</taxon>
        <taxon>Amanitaceae</taxon>
        <taxon>Amanita</taxon>
    </lineage>
</organism>
<keyword evidence="3 8" id="KW-0863">Zinc-finger</keyword>
<proteinExistence type="predicted"/>
<protein>
    <recommendedName>
        <fullName evidence="10">C2H2-type domain-containing protein</fullName>
    </recommendedName>
</protein>
<dbReference type="InterPro" id="IPR013087">
    <property type="entry name" value="Znf_C2H2_type"/>
</dbReference>
<reference evidence="11 12" key="1">
    <citation type="submission" date="2014-02" db="EMBL/GenBank/DDBJ databases">
        <title>Transposable element dynamics among asymbiotic and ectomycorrhizal Amanita fungi.</title>
        <authorList>
            <consortium name="DOE Joint Genome Institute"/>
            <person name="Hess J."/>
            <person name="Skrede I."/>
            <person name="Wolfe B."/>
            <person name="LaButti K."/>
            <person name="Ohm R.A."/>
            <person name="Grigoriev I.V."/>
            <person name="Pringle A."/>
        </authorList>
    </citation>
    <scope>NUCLEOTIDE SEQUENCE [LARGE SCALE GENOMIC DNA]</scope>
    <source>
        <strain evidence="11 12">SKay4041</strain>
    </source>
</reference>
<name>A0A2A9N9U3_9AGAR</name>
<dbReference type="GO" id="GO:0008270">
    <property type="term" value="F:zinc ion binding"/>
    <property type="evidence" value="ECO:0007669"/>
    <property type="project" value="UniProtKB-KW"/>
</dbReference>
<dbReference type="PANTHER" id="PTHR46179:SF13">
    <property type="entry name" value="C2H2-TYPE DOMAIN-CONTAINING PROTEIN"/>
    <property type="match status" value="1"/>
</dbReference>
<dbReference type="GO" id="GO:0006357">
    <property type="term" value="P:regulation of transcription by RNA polymerase II"/>
    <property type="evidence" value="ECO:0007669"/>
    <property type="project" value="TreeGrafter"/>
</dbReference>
<keyword evidence="2" id="KW-0479">Metal-binding</keyword>
<evidence type="ECO:0000256" key="8">
    <source>
        <dbReference type="PROSITE-ProRule" id="PRU00042"/>
    </source>
</evidence>
<dbReference type="OrthoDB" id="8117402at2759"/>
<dbReference type="GO" id="GO:0005634">
    <property type="term" value="C:nucleus"/>
    <property type="evidence" value="ECO:0007669"/>
    <property type="project" value="UniProtKB-SubCell"/>
</dbReference>
<evidence type="ECO:0000256" key="2">
    <source>
        <dbReference type="ARBA" id="ARBA00022723"/>
    </source>
</evidence>
<gene>
    <name evidence="11" type="ORF">AMATHDRAFT_156537</name>
</gene>
<comment type="subcellular location">
    <subcellularLocation>
        <location evidence="1">Nucleus</location>
    </subcellularLocation>
</comment>
<feature type="compositionally biased region" description="Low complexity" evidence="9">
    <location>
        <begin position="1"/>
        <end position="19"/>
    </location>
</feature>
<dbReference type="SMART" id="SM00355">
    <property type="entry name" value="ZnF_C2H2"/>
    <property type="match status" value="3"/>
</dbReference>
<evidence type="ECO:0000256" key="4">
    <source>
        <dbReference type="ARBA" id="ARBA00022833"/>
    </source>
</evidence>
<sequence>SPVISTPSSVSTEPTPNTPGRDGISVPYSLDPSTRIASPRPFQCLEPNCDRWFKRDYTRKVHMLTHRRNKDTKPFECNYPGCSERFSRKHDRLRHEVGRHGLKSEWNCHPCHRFFSTRATMERHIFDKHGDVAINTTEP</sequence>
<evidence type="ECO:0000313" key="12">
    <source>
        <dbReference type="Proteomes" id="UP000242287"/>
    </source>
</evidence>
<evidence type="ECO:0000313" key="11">
    <source>
        <dbReference type="EMBL" id="PFH46074.1"/>
    </source>
</evidence>
<evidence type="ECO:0000256" key="9">
    <source>
        <dbReference type="SAM" id="MobiDB-lite"/>
    </source>
</evidence>
<keyword evidence="12" id="KW-1185">Reference proteome</keyword>
<evidence type="ECO:0000256" key="7">
    <source>
        <dbReference type="ARBA" id="ARBA00023242"/>
    </source>
</evidence>
<dbReference type="PROSITE" id="PS00028">
    <property type="entry name" value="ZINC_FINGER_C2H2_1"/>
    <property type="match status" value="3"/>
</dbReference>
<feature type="region of interest" description="Disordered" evidence="9">
    <location>
        <begin position="1"/>
        <end position="27"/>
    </location>
</feature>
<keyword evidence="6" id="KW-0804">Transcription</keyword>
<feature type="non-terminal residue" evidence="11">
    <location>
        <position position="1"/>
    </location>
</feature>
<keyword evidence="5" id="KW-0805">Transcription regulation</keyword>
<dbReference type="PROSITE" id="PS50157">
    <property type="entry name" value="ZINC_FINGER_C2H2_2"/>
    <property type="match status" value="1"/>
</dbReference>
<keyword evidence="7" id="KW-0539">Nucleus</keyword>
<dbReference type="InterPro" id="IPR036236">
    <property type="entry name" value="Znf_C2H2_sf"/>
</dbReference>
<dbReference type="InterPro" id="IPR051061">
    <property type="entry name" value="Zinc_finger_trans_reg"/>
</dbReference>
<feature type="domain" description="C2H2-type" evidence="10">
    <location>
        <begin position="42"/>
        <end position="71"/>
    </location>
</feature>